<reference evidence="6 7" key="1">
    <citation type="submission" date="2018-09" db="EMBL/GenBank/DDBJ databases">
        <title>Metagenome Assembled Genomes from an Advanced Water Purification Facility.</title>
        <authorList>
            <person name="Stamps B.W."/>
            <person name="Spear J.R."/>
        </authorList>
    </citation>
    <scope>NUCLEOTIDE SEQUENCE [LARGE SCALE GENOMIC DNA]</scope>
    <source>
        <strain evidence="6">Bin_52_1</strain>
    </source>
</reference>
<organism evidence="6 7">
    <name type="scientific">Aquipseudomonas alcaligenes</name>
    <name type="common">Pseudomonas alcaligenes</name>
    <dbReference type="NCBI Taxonomy" id="43263"/>
    <lineage>
        <taxon>Bacteria</taxon>
        <taxon>Pseudomonadati</taxon>
        <taxon>Pseudomonadota</taxon>
        <taxon>Gammaproteobacteria</taxon>
        <taxon>Pseudomonadales</taxon>
        <taxon>Pseudomonadaceae</taxon>
        <taxon>Aquipseudomonas</taxon>
    </lineage>
</organism>
<dbReference type="Proteomes" id="UP000321110">
    <property type="component" value="Unassembled WGS sequence"/>
</dbReference>
<sequence length="307" mass="33213">MKYKLKNCWLCCWLLLSSAAVAQERCISLVTSAGGQSFWGQVRQAAQATAAEMQLPLHARGPARDGDTQTQLELIERMLKFNCRVLIVAPSGPEVGVRMAQLKAQGVTGLYIDRDLDDGAVLASIATDNYGAGRQAGREMARALGGQGSVALLRLSPQVASTSSRERGFLDGARDAGLRIAIDRYLPLSDSQAMFALGEELRAVDGLFTPSEATTLGMLATLRRLGLAGKRAHIGFDASSILVDALERGELVGLMVQQPRQIGVESVIRAHRVLDGDLEGPRQVRLPAVYVNKDNFDDETVRRLLMP</sequence>
<feature type="domain" description="Periplasmic binding protein" evidence="5">
    <location>
        <begin position="27"/>
        <end position="276"/>
    </location>
</feature>
<dbReference type="Gene3D" id="3.40.50.2300">
    <property type="match status" value="2"/>
</dbReference>
<feature type="chain" id="PRO_5022936149" evidence="4">
    <location>
        <begin position="23"/>
        <end position="307"/>
    </location>
</feature>
<dbReference type="InterPro" id="IPR028082">
    <property type="entry name" value="Peripla_BP_I"/>
</dbReference>
<evidence type="ECO:0000256" key="3">
    <source>
        <dbReference type="ARBA" id="ARBA00022729"/>
    </source>
</evidence>
<accession>A0A5C7VSP8</accession>
<comment type="similarity">
    <text evidence="2">Belongs to the bacterial solute-binding protein 2 family.</text>
</comment>
<dbReference type="Pfam" id="PF13407">
    <property type="entry name" value="Peripla_BP_4"/>
    <property type="match status" value="1"/>
</dbReference>
<keyword evidence="3 4" id="KW-0732">Signal</keyword>
<evidence type="ECO:0000259" key="5">
    <source>
        <dbReference type="Pfam" id="PF13407"/>
    </source>
</evidence>
<dbReference type="GO" id="GO:0030246">
    <property type="term" value="F:carbohydrate binding"/>
    <property type="evidence" value="ECO:0007669"/>
    <property type="project" value="UniProtKB-ARBA"/>
</dbReference>
<dbReference type="GO" id="GO:0030313">
    <property type="term" value="C:cell envelope"/>
    <property type="evidence" value="ECO:0007669"/>
    <property type="project" value="UniProtKB-SubCell"/>
</dbReference>
<dbReference type="EMBL" id="SSFO01000310">
    <property type="protein sequence ID" value="TXI27234.1"/>
    <property type="molecule type" value="Genomic_DNA"/>
</dbReference>
<feature type="signal peptide" evidence="4">
    <location>
        <begin position="1"/>
        <end position="22"/>
    </location>
</feature>
<evidence type="ECO:0000313" key="7">
    <source>
        <dbReference type="Proteomes" id="UP000321110"/>
    </source>
</evidence>
<dbReference type="PANTHER" id="PTHR46847:SF1">
    <property type="entry name" value="D-ALLOSE-BINDING PERIPLASMIC PROTEIN-RELATED"/>
    <property type="match status" value="1"/>
</dbReference>
<gene>
    <name evidence="6" type="ORF">E6Q69_18280</name>
</gene>
<dbReference type="InterPro" id="IPR025997">
    <property type="entry name" value="SBP_2_dom"/>
</dbReference>
<dbReference type="AlphaFoldDB" id="A0A5C7VSP8"/>
<name>A0A5C7VSP8_AQUAC</name>
<evidence type="ECO:0000256" key="2">
    <source>
        <dbReference type="ARBA" id="ARBA00007639"/>
    </source>
</evidence>
<dbReference type="GO" id="GO:0055085">
    <property type="term" value="P:transmembrane transport"/>
    <property type="evidence" value="ECO:0007669"/>
    <property type="project" value="UniProtKB-ARBA"/>
</dbReference>
<dbReference type="PANTHER" id="PTHR46847">
    <property type="entry name" value="D-ALLOSE-BINDING PERIPLASMIC PROTEIN-RELATED"/>
    <property type="match status" value="1"/>
</dbReference>
<proteinExistence type="inferred from homology"/>
<comment type="caution">
    <text evidence="6">The sequence shown here is derived from an EMBL/GenBank/DDBJ whole genome shotgun (WGS) entry which is preliminary data.</text>
</comment>
<comment type="subcellular location">
    <subcellularLocation>
        <location evidence="1">Cell envelope</location>
    </subcellularLocation>
</comment>
<dbReference type="SUPFAM" id="SSF53822">
    <property type="entry name" value="Periplasmic binding protein-like I"/>
    <property type="match status" value="1"/>
</dbReference>
<evidence type="ECO:0000256" key="1">
    <source>
        <dbReference type="ARBA" id="ARBA00004196"/>
    </source>
</evidence>
<evidence type="ECO:0000256" key="4">
    <source>
        <dbReference type="SAM" id="SignalP"/>
    </source>
</evidence>
<evidence type="ECO:0000313" key="6">
    <source>
        <dbReference type="EMBL" id="TXI27234.1"/>
    </source>
</evidence>
<protein>
    <submittedName>
        <fullName evidence="6">LacI family transcriptional regulator</fullName>
    </submittedName>
</protein>